<reference evidence="4 5" key="1">
    <citation type="submission" date="2023-01" db="EMBL/GenBank/DDBJ databases">
        <title>Analysis of 21 Apiospora genomes using comparative genomics revels a genus with tremendous synthesis potential of carbohydrate active enzymes and secondary metabolites.</title>
        <authorList>
            <person name="Sorensen T."/>
        </authorList>
    </citation>
    <scope>NUCLEOTIDE SEQUENCE [LARGE SCALE GENOMIC DNA]</scope>
    <source>
        <strain evidence="4 5">CBS 33761</strain>
    </source>
</reference>
<name>A0ABR1RZZ3_9PEZI</name>
<dbReference type="Proteomes" id="UP001444661">
    <property type="component" value="Unassembled WGS sequence"/>
</dbReference>
<comment type="caution">
    <text evidence="4">The sequence shown here is derived from an EMBL/GenBank/DDBJ whole genome shotgun (WGS) entry which is preliminary data.</text>
</comment>
<evidence type="ECO:0000256" key="2">
    <source>
        <dbReference type="ARBA" id="ARBA00022679"/>
    </source>
</evidence>
<dbReference type="InterPro" id="IPR017795">
    <property type="entry name" value="ABBA_NscD-like"/>
</dbReference>
<dbReference type="NCBIfam" id="TIGR03429">
    <property type="entry name" value="arom_pren_DMATS"/>
    <property type="match status" value="1"/>
</dbReference>
<dbReference type="SFLD" id="SFLDG01162">
    <property type="entry name" value="I"/>
    <property type="match status" value="1"/>
</dbReference>
<sequence length="514" mass="56231">MAADTLTSASNGASKAYPEAWTKISQYLPPRNPQYDFWWQLTGRHLAVMLDAAGYPIERQYEALMFHYNWACNNTDPLHGPRPRPQRRDPRQMEVPAPSRRHPLEYSWKWPSSRAGDRPEIRYAMEPVGAHAGTGLDPLNQVATRELLHRLDQAIPAVNLQWSNHFFAALFDHDVAKLAAEGAAGADLSTSTGFGVDFGAAGPGIKTYFQGRKLGQTGFMPLAEWVSAIKPLLSQDVSVAGGNDGGNGGHGDGSLGALLHFIDSHPEGAPLNPFSLAVDCVQPEKSRMKLYMNTPHTSFASVRDIMTLGGRITGDVVESQLRDLCELIRAVLSLPDNFPDDAETEQTYFKESLSAATASAPVVSNGHTSTTTTTNGKKEDSPPTPPPHNPGFVYFFDVSDGRPLPEIKLNIPLRSYGHNDLHSAQGLVDWMRARGRGAFGERYLETLEKLAPGGSKLEQTRGLQSFISIVFSRSGELGINSYLAVRGSDVFEKVPVVDGVRSKVGRRGTLRRDE</sequence>
<organism evidence="4 5">
    <name type="scientific">Apiospora rasikravindrae</name>
    <dbReference type="NCBI Taxonomy" id="990691"/>
    <lineage>
        <taxon>Eukaryota</taxon>
        <taxon>Fungi</taxon>
        <taxon>Dikarya</taxon>
        <taxon>Ascomycota</taxon>
        <taxon>Pezizomycotina</taxon>
        <taxon>Sordariomycetes</taxon>
        <taxon>Xylariomycetidae</taxon>
        <taxon>Amphisphaeriales</taxon>
        <taxon>Apiosporaceae</taxon>
        <taxon>Apiospora</taxon>
    </lineage>
</organism>
<dbReference type="InterPro" id="IPR033964">
    <property type="entry name" value="ABBA"/>
</dbReference>
<keyword evidence="5" id="KW-1185">Reference proteome</keyword>
<feature type="region of interest" description="Disordered" evidence="3">
    <location>
        <begin position="359"/>
        <end position="390"/>
    </location>
</feature>
<evidence type="ECO:0000313" key="4">
    <source>
        <dbReference type="EMBL" id="KAK8022729.1"/>
    </source>
</evidence>
<dbReference type="PANTHER" id="PTHR40627:SF4">
    <property type="entry name" value="PRENYLTRANSFERASE ASQH1-RELATED"/>
    <property type="match status" value="1"/>
</dbReference>
<evidence type="ECO:0000256" key="1">
    <source>
        <dbReference type="ARBA" id="ARBA00010209"/>
    </source>
</evidence>
<comment type="similarity">
    <text evidence="1">Belongs to the tryptophan dimethylallyltransferase family.</text>
</comment>
<dbReference type="SFLD" id="SFLDS00036">
    <property type="entry name" value="Aromatic_Prenyltransferase"/>
    <property type="match status" value="1"/>
</dbReference>
<feature type="region of interest" description="Disordered" evidence="3">
    <location>
        <begin position="76"/>
        <end position="98"/>
    </location>
</feature>
<keyword evidence="2" id="KW-0808">Transferase</keyword>
<protein>
    <submittedName>
        <fullName evidence="4">Uncharacterized protein</fullName>
    </submittedName>
</protein>
<proteinExistence type="inferred from homology"/>
<evidence type="ECO:0000313" key="5">
    <source>
        <dbReference type="Proteomes" id="UP001444661"/>
    </source>
</evidence>
<dbReference type="PANTHER" id="PTHR40627">
    <property type="entry name" value="INDOLE PRENYLTRANSFERASE TDIB-RELATED"/>
    <property type="match status" value="1"/>
</dbReference>
<accession>A0ABR1RZZ3</accession>
<dbReference type="Pfam" id="PF11991">
    <property type="entry name" value="Trp_DMAT"/>
    <property type="match status" value="1"/>
</dbReference>
<dbReference type="EMBL" id="JAQQWK010000012">
    <property type="protein sequence ID" value="KAK8022729.1"/>
    <property type="molecule type" value="Genomic_DNA"/>
</dbReference>
<dbReference type="CDD" id="cd13929">
    <property type="entry name" value="PT-DMATS_CymD"/>
    <property type="match status" value="1"/>
</dbReference>
<evidence type="ECO:0000256" key="3">
    <source>
        <dbReference type="SAM" id="MobiDB-lite"/>
    </source>
</evidence>
<gene>
    <name evidence="4" type="ORF">PG993_013496</name>
</gene>